<evidence type="ECO:0000313" key="14">
    <source>
        <dbReference type="EMBL" id="OOV88266.1"/>
    </source>
</evidence>
<dbReference type="PANTHER" id="PTHR42724">
    <property type="entry name" value="TETRAACYLDISACCHARIDE 4'-KINASE"/>
    <property type="match status" value="1"/>
</dbReference>
<keyword evidence="9 13" id="KW-0418">Kinase</keyword>
<comment type="function">
    <text evidence="1 13">Transfers the gamma-phosphate of ATP to the 4'-position of a tetraacyldisaccharide 1-phosphate intermediate (termed DS-1-P) to form tetraacyldisaccharide 1,4'-bis-phosphate (lipid IVA).</text>
</comment>
<evidence type="ECO:0000256" key="4">
    <source>
        <dbReference type="ARBA" id="ARBA00016436"/>
    </source>
</evidence>
<dbReference type="RefSeq" id="WP_077242692.1">
    <property type="nucleotide sequence ID" value="NZ_FXTS01000001.1"/>
</dbReference>
<evidence type="ECO:0000256" key="5">
    <source>
        <dbReference type="ARBA" id="ARBA00022516"/>
    </source>
</evidence>
<organism evidence="14 15">
    <name type="scientific">Oceanospirillum linum</name>
    <dbReference type="NCBI Taxonomy" id="966"/>
    <lineage>
        <taxon>Bacteria</taxon>
        <taxon>Pseudomonadati</taxon>
        <taxon>Pseudomonadota</taxon>
        <taxon>Gammaproteobacteria</taxon>
        <taxon>Oceanospirillales</taxon>
        <taxon>Oceanospirillaceae</taxon>
        <taxon>Oceanospirillum</taxon>
    </lineage>
</organism>
<evidence type="ECO:0000256" key="6">
    <source>
        <dbReference type="ARBA" id="ARBA00022556"/>
    </source>
</evidence>
<dbReference type="AlphaFoldDB" id="A0A1T1HEL6"/>
<comment type="caution">
    <text evidence="14">The sequence shown here is derived from an EMBL/GenBank/DDBJ whole genome shotgun (WGS) entry which is preliminary data.</text>
</comment>
<dbReference type="GO" id="GO:0005886">
    <property type="term" value="C:plasma membrane"/>
    <property type="evidence" value="ECO:0007669"/>
    <property type="project" value="TreeGrafter"/>
</dbReference>
<dbReference type="GO" id="GO:0009029">
    <property type="term" value="F:lipid-A 4'-kinase activity"/>
    <property type="evidence" value="ECO:0007669"/>
    <property type="project" value="UniProtKB-UniRule"/>
</dbReference>
<evidence type="ECO:0000256" key="13">
    <source>
        <dbReference type="HAMAP-Rule" id="MF_00409"/>
    </source>
</evidence>
<name>A0A1T1HEL6_OCELI</name>
<comment type="catalytic activity">
    <reaction evidence="13">
        <text>a lipid A disaccharide + ATP = a lipid IVA + ADP + H(+)</text>
        <dbReference type="Rhea" id="RHEA:67840"/>
        <dbReference type="ChEBI" id="CHEBI:15378"/>
        <dbReference type="ChEBI" id="CHEBI:30616"/>
        <dbReference type="ChEBI" id="CHEBI:176343"/>
        <dbReference type="ChEBI" id="CHEBI:176425"/>
        <dbReference type="ChEBI" id="CHEBI:456216"/>
        <dbReference type="EC" id="2.7.1.130"/>
    </reaction>
</comment>
<evidence type="ECO:0000313" key="15">
    <source>
        <dbReference type="Proteomes" id="UP000190064"/>
    </source>
</evidence>
<proteinExistence type="inferred from homology"/>
<dbReference type="STRING" id="966.BTA35_0201705"/>
<evidence type="ECO:0000256" key="1">
    <source>
        <dbReference type="ARBA" id="ARBA00002274"/>
    </source>
</evidence>
<evidence type="ECO:0000256" key="8">
    <source>
        <dbReference type="ARBA" id="ARBA00022741"/>
    </source>
</evidence>
<keyword evidence="6 13" id="KW-0441">Lipid A biosynthesis</keyword>
<keyword evidence="15" id="KW-1185">Reference proteome</keyword>
<dbReference type="UniPathway" id="UPA00359">
    <property type="reaction ID" value="UER00482"/>
</dbReference>
<keyword evidence="8 13" id="KW-0547">Nucleotide-binding</keyword>
<keyword evidence="10 13" id="KW-0067">ATP-binding</keyword>
<keyword evidence="11 13" id="KW-0443">Lipid metabolism</keyword>
<evidence type="ECO:0000256" key="3">
    <source>
        <dbReference type="ARBA" id="ARBA00012071"/>
    </source>
</evidence>
<evidence type="ECO:0000256" key="10">
    <source>
        <dbReference type="ARBA" id="ARBA00022840"/>
    </source>
</evidence>
<accession>A0A1T1HEL6</accession>
<comment type="caution">
    <text evidence="13">Lacks conserved residue(s) required for the propagation of feature annotation.</text>
</comment>
<gene>
    <name evidence="13" type="primary">lpxK</name>
    <name evidence="14" type="ORF">BTA35_0201705</name>
</gene>
<dbReference type="GO" id="GO:0009245">
    <property type="term" value="P:lipid A biosynthetic process"/>
    <property type="evidence" value="ECO:0007669"/>
    <property type="project" value="UniProtKB-UniRule"/>
</dbReference>
<protein>
    <recommendedName>
        <fullName evidence="4 13">Tetraacyldisaccharide 4'-kinase</fullName>
        <ecNumber evidence="3 13">2.7.1.130</ecNumber>
    </recommendedName>
    <alternativeName>
        <fullName evidence="12 13">Lipid A 4'-kinase</fullName>
    </alternativeName>
</protein>
<evidence type="ECO:0000256" key="2">
    <source>
        <dbReference type="ARBA" id="ARBA00004870"/>
    </source>
</evidence>
<dbReference type="GO" id="GO:0009244">
    <property type="term" value="P:lipopolysaccharide core region biosynthetic process"/>
    <property type="evidence" value="ECO:0007669"/>
    <property type="project" value="TreeGrafter"/>
</dbReference>
<dbReference type="PANTHER" id="PTHR42724:SF1">
    <property type="entry name" value="TETRAACYLDISACCHARIDE 4'-KINASE, MITOCHONDRIAL-RELATED"/>
    <property type="match status" value="1"/>
</dbReference>
<dbReference type="HAMAP" id="MF_00409">
    <property type="entry name" value="LpxK"/>
    <property type="match status" value="1"/>
</dbReference>
<reference evidence="14" key="1">
    <citation type="submission" date="2017-02" db="EMBL/GenBank/DDBJ databases">
        <title>Draft Genome Sequence of the Salt Water Bacterium Oceanospirillum linum ATCC 11336.</title>
        <authorList>
            <person name="Trachtenberg A.M."/>
            <person name="Carney J.G."/>
            <person name="Linnane J.D."/>
            <person name="Rheaume B.A."/>
            <person name="Pitts N.L."/>
            <person name="Mykles D.L."/>
            <person name="Maclea K.S."/>
        </authorList>
    </citation>
    <scope>NUCLEOTIDE SEQUENCE [LARGE SCALE GENOMIC DNA]</scope>
    <source>
        <strain evidence="14">ATCC 11336</strain>
    </source>
</reference>
<dbReference type="EMBL" id="MTSD02000001">
    <property type="protein sequence ID" value="OOV88266.1"/>
    <property type="molecule type" value="Genomic_DNA"/>
</dbReference>
<dbReference type="InterPro" id="IPR003758">
    <property type="entry name" value="LpxK"/>
</dbReference>
<dbReference type="GO" id="GO:0005524">
    <property type="term" value="F:ATP binding"/>
    <property type="evidence" value="ECO:0007669"/>
    <property type="project" value="UniProtKB-UniRule"/>
</dbReference>
<dbReference type="SUPFAM" id="SSF52540">
    <property type="entry name" value="P-loop containing nucleoside triphosphate hydrolases"/>
    <property type="match status" value="1"/>
</dbReference>
<evidence type="ECO:0000256" key="7">
    <source>
        <dbReference type="ARBA" id="ARBA00022679"/>
    </source>
</evidence>
<dbReference type="NCBIfam" id="TIGR00682">
    <property type="entry name" value="lpxK"/>
    <property type="match status" value="1"/>
</dbReference>
<dbReference type="InterPro" id="IPR027417">
    <property type="entry name" value="P-loop_NTPase"/>
</dbReference>
<evidence type="ECO:0000256" key="11">
    <source>
        <dbReference type="ARBA" id="ARBA00023098"/>
    </source>
</evidence>
<evidence type="ECO:0000256" key="9">
    <source>
        <dbReference type="ARBA" id="ARBA00022777"/>
    </source>
</evidence>
<keyword evidence="7 13" id="KW-0808">Transferase</keyword>
<sequence length="346" mass="38641">MKALEKAWYSGAKWPLLLWPVEVVYRYLARKDQAKKRAQQRALPVPVIVVGNVSVGGTGKSPMVSMLCRVLQHHGWHPGVISRGYGGKKLSGPVAVTAESDAADVGDEPVMLAAQTDSPVVVDQDRYRAARALLDTTFFQKNFPGHTACNLIISDDGLQHLSLPRDIEWVIVDASRGLGNGHCLPVGPLREPAQRLKEVDLVLANGSNCPLDIAGVQAHPMKLSPRYWRNLRTGETFSAGRPPFKTSQRRPAFAMAGIGNPERFFQTLEELELHIERHPFPDHHIYKDHEVPDGRVVLMTAKDAVKCRSWSEETYWALDVEARIKPDLIETLHHQLLTVLKRKHHG</sequence>
<comment type="similarity">
    <text evidence="13">Belongs to the LpxK family.</text>
</comment>
<dbReference type="Proteomes" id="UP000190064">
    <property type="component" value="Unassembled WGS sequence"/>
</dbReference>
<keyword evidence="5 13" id="KW-0444">Lipid biosynthesis</keyword>
<evidence type="ECO:0000256" key="12">
    <source>
        <dbReference type="ARBA" id="ARBA00029757"/>
    </source>
</evidence>
<comment type="pathway">
    <text evidence="2 13">Glycolipid biosynthesis; lipid IV(A) biosynthesis; lipid IV(A) from (3R)-3-hydroxytetradecanoyl-[acyl-carrier-protein] and UDP-N-acetyl-alpha-D-glucosamine: step 6/6.</text>
</comment>
<dbReference type="Pfam" id="PF02606">
    <property type="entry name" value="LpxK"/>
    <property type="match status" value="1"/>
</dbReference>
<dbReference type="EC" id="2.7.1.130" evidence="3 13"/>